<dbReference type="CDD" id="cd01300">
    <property type="entry name" value="YtcJ_like"/>
    <property type="match status" value="1"/>
</dbReference>
<dbReference type="InterPro" id="IPR033932">
    <property type="entry name" value="YtcJ-like"/>
</dbReference>
<name>A0A9X1XGX7_9VIBR</name>
<dbReference type="InterPro" id="IPR011059">
    <property type="entry name" value="Metal-dep_hydrolase_composite"/>
</dbReference>
<evidence type="ECO:0000313" key="2">
    <source>
        <dbReference type="EMBL" id="MCK6262932.1"/>
    </source>
</evidence>
<dbReference type="Gene3D" id="3.20.20.140">
    <property type="entry name" value="Metal-dependent hydrolases"/>
    <property type="match status" value="1"/>
</dbReference>
<dbReference type="SUPFAM" id="SSF51556">
    <property type="entry name" value="Metallo-dependent hydrolases"/>
    <property type="match status" value="1"/>
</dbReference>
<reference evidence="2" key="1">
    <citation type="submission" date="2021-11" db="EMBL/GenBank/DDBJ databases">
        <title>Vibrio ZSDE26 sp. nov. and Vibrio ZSDZ34 sp. nov., isolated from coastal seawater in Qingdao.</title>
        <authorList>
            <person name="Zhang P."/>
        </authorList>
    </citation>
    <scope>NUCLEOTIDE SEQUENCE</scope>
    <source>
        <strain evidence="2">ZSDE26</strain>
    </source>
</reference>
<dbReference type="Proteomes" id="UP001139559">
    <property type="component" value="Unassembled WGS sequence"/>
</dbReference>
<feature type="domain" description="Amidohydrolase 3" evidence="1">
    <location>
        <begin position="72"/>
        <end position="561"/>
    </location>
</feature>
<dbReference type="AlphaFoldDB" id="A0A9X1XGX7"/>
<protein>
    <submittedName>
        <fullName evidence="2">Amidohydrolase</fullName>
    </submittedName>
</protein>
<dbReference type="PANTHER" id="PTHR22642:SF2">
    <property type="entry name" value="PROTEIN LONG AFTER FAR-RED 3"/>
    <property type="match status" value="1"/>
</dbReference>
<dbReference type="Pfam" id="PF07969">
    <property type="entry name" value="Amidohydro_3"/>
    <property type="match status" value="1"/>
</dbReference>
<dbReference type="InterPro" id="IPR013108">
    <property type="entry name" value="Amidohydro_3"/>
</dbReference>
<sequence>MTTQTILKPGIAYNEDAVLYSGNFITVNEQQPMAKAVVVQGGKITFVGTVEQAETFLSNESIAYTLNEEFKEKTIVPGFIEAHMHPLGAALFTARFGYGGQIERTGSGGKTLPASVTKDELTATLNAFIAEHNNAGKKGEWLNLWGLDPLLMNDGSVIDRDYLDSICSDSPILFMHASCHVSVVNSLAIEKVGYSLDDNPAFVFQKDGRLTGEVAEMPDILRSIQAGAFDLGGPEDAVAAMVGYADSTNRLGVTTMSDCGMGVPQNPYPLYQALSQMPMFKARLSAYPLVPNFKAEEIEAFKAASNDRLFATKVKYLNTDGSIQGFTAALEEGDKYYNGKESGHFQYDDEKMYADVFYAHKLGYSISFHCNGEGCTTKLLDLIERMQTECPQPNVRHCLEHNQMVTPEQMDRMNKLGVVHNLFGTHIPFWGDVHATQTVGPERVKTLNPFATSAKKGVPFSIHCDDVVTQVNPLFMMWGAMNRQCVFSGKVYGEDECLTAEQALHAVTMGAAYLMEQENMIGSIEVGKLADMAILDQNPLEVAKQDVKNIKVHATMLGGDVSIHNVQAKAETAALIQA</sequence>
<dbReference type="GO" id="GO:0016810">
    <property type="term" value="F:hydrolase activity, acting on carbon-nitrogen (but not peptide) bonds"/>
    <property type="evidence" value="ECO:0007669"/>
    <property type="project" value="InterPro"/>
</dbReference>
<gene>
    <name evidence="2" type="ORF">KP803_06525</name>
</gene>
<organism evidence="2 3">
    <name type="scientific">Vibrio amylolyticus</name>
    <dbReference type="NCBI Taxonomy" id="2847292"/>
    <lineage>
        <taxon>Bacteria</taxon>
        <taxon>Pseudomonadati</taxon>
        <taxon>Pseudomonadota</taxon>
        <taxon>Gammaproteobacteria</taxon>
        <taxon>Vibrionales</taxon>
        <taxon>Vibrionaceae</taxon>
        <taxon>Vibrio</taxon>
    </lineage>
</organism>
<dbReference type="EMBL" id="JAJHVV010000003">
    <property type="protein sequence ID" value="MCK6262932.1"/>
    <property type="molecule type" value="Genomic_DNA"/>
</dbReference>
<proteinExistence type="predicted"/>
<dbReference type="PANTHER" id="PTHR22642">
    <property type="entry name" value="IMIDAZOLONEPROPIONASE"/>
    <property type="match status" value="1"/>
</dbReference>
<dbReference type="InterPro" id="IPR032466">
    <property type="entry name" value="Metal_Hydrolase"/>
</dbReference>
<dbReference type="RefSeq" id="WP_248008040.1">
    <property type="nucleotide sequence ID" value="NZ_JAJHVV010000003.1"/>
</dbReference>
<accession>A0A9X1XGX7</accession>
<keyword evidence="3" id="KW-1185">Reference proteome</keyword>
<dbReference type="Gene3D" id="2.30.40.10">
    <property type="entry name" value="Urease, subunit C, domain 1"/>
    <property type="match status" value="1"/>
</dbReference>
<dbReference type="SUPFAM" id="SSF51338">
    <property type="entry name" value="Composite domain of metallo-dependent hydrolases"/>
    <property type="match status" value="1"/>
</dbReference>
<evidence type="ECO:0000259" key="1">
    <source>
        <dbReference type="Pfam" id="PF07969"/>
    </source>
</evidence>
<evidence type="ECO:0000313" key="3">
    <source>
        <dbReference type="Proteomes" id="UP001139559"/>
    </source>
</evidence>
<dbReference type="Gene3D" id="3.10.310.70">
    <property type="match status" value="1"/>
</dbReference>
<comment type="caution">
    <text evidence="2">The sequence shown here is derived from an EMBL/GenBank/DDBJ whole genome shotgun (WGS) entry which is preliminary data.</text>
</comment>